<dbReference type="InterPro" id="IPR006047">
    <property type="entry name" value="GH13_cat_dom"/>
</dbReference>
<evidence type="ECO:0000256" key="2">
    <source>
        <dbReference type="ARBA" id="ARBA00022801"/>
    </source>
</evidence>
<dbReference type="InterPro" id="IPR017853">
    <property type="entry name" value="GH"/>
</dbReference>
<evidence type="ECO:0000313" key="6">
    <source>
        <dbReference type="Proteomes" id="UP000681425"/>
    </source>
</evidence>
<sequence>MSDSQSDRWWRGAVIYQVYPRSFADSNGDGIGDLPGITAKLDHIASLGVDAIWLSPFFTSPMRDFGYDVSDYCDVDPIFGTLADFDALIARAHALNLKVIIDQVYSHTSDQHAWFVESRSSQDNPKADWYVWADPKPEGSPPSNWQSVFGGPAWTWDSRRRQYYLHNFLKDQPQLNGHNPDVRQALLDTARFWLDRGADGFRLDALNFAMHDLQLRDNPPETKEGPRTRPFDYQQRLYNQGHPGIPLFIESLAGLIIGHGDHFTVAEVGGEDADREMKEFTRLPGRLNSAYGFTYLYAPDLTAEVVREAIAEWPGKDALEGWPSWAFSNHDAPRHVTRWGEGRERDRLARLTMLLLTSLRGNIFIYQGEELGLPQAHVPYDRLVDPEAIANWPLTLGRDGARTPMPWTGEAPWGDFSVVEPWLPMDPEHLRLAVATQEADPDSMLVWTRRMMALRKAHAAIRTGSIKVRKTPKALLVFDRIMGDETVTCAFNLTDAPIAWQPDDAELRILAAVGFEGEGVPANLPALSGYIAI</sequence>
<proteinExistence type="inferred from homology"/>
<dbReference type="SUPFAM" id="SSF51445">
    <property type="entry name" value="(Trans)glycosidases"/>
    <property type="match status" value="1"/>
</dbReference>
<comment type="similarity">
    <text evidence="1">Belongs to the glycosyl hydrolase 13 family.</text>
</comment>
<dbReference type="PANTHER" id="PTHR10357">
    <property type="entry name" value="ALPHA-AMYLASE FAMILY MEMBER"/>
    <property type="match status" value="1"/>
</dbReference>
<keyword evidence="3" id="KW-0326">Glycosidase</keyword>
<organism evidence="5 6">
    <name type="scientific">Sphingobium phenoxybenzoativorans</name>
    <dbReference type="NCBI Taxonomy" id="1592790"/>
    <lineage>
        <taxon>Bacteria</taxon>
        <taxon>Pseudomonadati</taxon>
        <taxon>Pseudomonadota</taxon>
        <taxon>Alphaproteobacteria</taxon>
        <taxon>Sphingomonadales</taxon>
        <taxon>Sphingomonadaceae</taxon>
        <taxon>Sphingobium</taxon>
    </lineage>
</organism>
<gene>
    <name evidence="5" type="ORF">KFK14_12220</name>
</gene>
<dbReference type="GO" id="GO:0004556">
    <property type="term" value="F:alpha-amylase activity"/>
    <property type="evidence" value="ECO:0007669"/>
    <property type="project" value="TreeGrafter"/>
</dbReference>
<dbReference type="Gene3D" id="3.90.400.10">
    <property type="entry name" value="Oligo-1,6-glucosidase, Domain 2"/>
    <property type="match status" value="1"/>
</dbReference>
<dbReference type="InterPro" id="IPR045857">
    <property type="entry name" value="O16G_dom_2"/>
</dbReference>
<dbReference type="FunFam" id="3.90.400.10:FF:000002">
    <property type="entry name" value="Sucrose isomerase"/>
    <property type="match status" value="1"/>
</dbReference>
<dbReference type="Gene3D" id="3.20.20.80">
    <property type="entry name" value="Glycosidases"/>
    <property type="match status" value="2"/>
</dbReference>
<protein>
    <submittedName>
        <fullName evidence="5">Alpha glucosidase</fullName>
    </submittedName>
</protein>
<feature type="domain" description="Glycosyl hydrolase family 13 catalytic" evidence="4">
    <location>
        <begin position="17"/>
        <end position="402"/>
    </location>
</feature>
<dbReference type="EMBL" id="CP073910">
    <property type="protein sequence ID" value="QUT03915.1"/>
    <property type="molecule type" value="Genomic_DNA"/>
</dbReference>
<keyword evidence="6" id="KW-1185">Reference proteome</keyword>
<dbReference type="AlphaFoldDB" id="A0A975K2W2"/>
<dbReference type="Gene3D" id="2.60.40.1180">
    <property type="entry name" value="Golgi alpha-mannosidase II"/>
    <property type="match status" value="1"/>
</dbReference>
<evidence type="ECO:0000256" key="1">
    <source>
        <dbReference type="ARBA" id="ARBA00008061"/>
    </source>
</evidence>
<keyword evidence="2" id="KW-0378">Hydrolase</keyword>
<reference evidence="5" key="1">
    <citation type="submission" date="2021-04" db="EMBL/GenBank/DDBJ databases">
        <title>Isolation of p-tert-butylphenol degrading bacteria Sphingobium phenoxybenzoativorans Tas13 from active sludge.</title>
        <authorList>
            <person name="Li Y."/>
        </authorList>
    </citation>
    <scope>NUCLEOTIDE SEQUENCE</scope>
    <source>
        <strain evidence="5">Tas13</strain>
    </source>
</reference>
<dbReference type="KEGG" id="spph:KFK14_12220"/>
<dbReference type="RefSeq" id="WP_212607824.1">
    <property type="nucleotide sequence ID" value="NZ_CP073910.1"/>
</dbReference>
<dbReference type="InterPro" id="IPR013780">
    <property type="entry name" value="Glyco_hydro_b"/>
</dbReference>
<evidence type="ECO:0000259" key="4">
    <source>
        <dbReference type="SMART" id="SM00642"/>
    </source>
</evidence>
<dbReference type="Pfam" id="PF00128">
    <property type="entry name" value="Alpha-amylase"/>
    <property type="match status" value="1"/>
</dbReference>
<dbReference type="CDD" id="cd11330">
    <property type="entry name" value="AmyAc_OligoGlu"/>
    <property type="match status" value="1"/>
</dbReference>
<dbReference type="GO" id="GO:0009313">
    <property type="term" value="P:oligosaccharide catabolic process"/>
    <property type="evidence" value="ECO:0007669"/>
    <property type="project" value="TreeGrafter"/>
</dbReference>
<accession>A0A975K2W2</accession>
<evidence type="ECO:0000313" key="5">
    <source>
        <dbReference type="EMBL" id="QUT03915.1"/>
    </source>
</evidence>
<dbReference type="Proteomes" id="UP000681425">
    <property type="component" value="Chromosome"/>
</dbReference>
<dbReference type="SMART" id="SM00642">
    <property type="entry name" value="Aamy"/>
    <property type="match status" value="1"/>
</dbReference>
<name>A0A975K2W2_9SPHN</name>
<evidence type="ECO:0000256" key="3">
    <source>
        <dbReference type="ARBA" id="ARBA00023295"/>
    </source>
</evidence>
<dbReference type="PANTHER" id="PTHR10357:SF179">
    <property type="entry name" value="NEUTRAL AND BASIC AMINO ACID TRANSPORT PROTEIN RBAT"/>
    <property type="match status" value="1"/>
</dbReference>